<evidence type="ECO:0000313" key="1">
    <source>
        <dbReference type="EMBL" id="CAE2224661.1"/>
    </source>
</evidence>
<gene>
    <name evidence="1" type="ORF">VSP0166_LOCUS10614</name>
</gene>
<dbReference type="InterPro" id="IPR011993">
    <property type="entry name" value="PH-like_dom_sf"/>
</dbReference>
<organism evidence="1">
    <name type="scientific">Vannella robusta</name>
    <dbReference type="NCBI Taxonomy" id="1487602"/>
    <lineage>
        <taxon>Eukaryota</taxon>
        <taxon>Amoebozoa</taxon>
        <taxon>Discosea</taxon>
        <taxon>Flabellinia</taxon>
        <taxon>Vannellidae</taxon>
        <taxon>Vannella</taxon>
    </lineage>
</organism>
<protein>
    <submittedName>
        <fullName evidence="1">Uncharacterized protein</fullName>
    </submittedName>
</protein>
<proteinExistence type="predicted"/>
<sequence length="225" mass="25572">MLQEFTTTWCGTIILADCEGTQVTIITLFNCPKAMAELDARGFLQKQMKLFQNLMADIPTFAEYHVKQDTFHMISPLEGLRSSLSTSVQSLPELGNFSTEDKKTVDFSKEPVLDSFFAILCYLTEVSVGHIFICAEHIRFKGRKSLSRSGERIVSLHLRDLVSMDENRPFGRSGHTLTFVTSNGSVLILKSLLKRDKLMRLIQQQVDKLDPPHNIIHMLNGEWHL</sequence>
<reference evidence="1" key="1">
    <citation type="submission" date="2021-01" db="EMBL/GenBank/DDBJ databases">
        <authorList>
            <person name="Corre E."/>
            <person name="Pelletier E."/>
            <person name="Niang G."/>
            <person name="Scheremetjew M."/>
            <person name="Finn R."/>
            <person name="Kale V."/>
            <person name="Holt S."/>
            <person name="Cochrane G."/>
            <person name="Meng A."/>
            <person name="Brown T."/>
            <person name="Cohen L."/>
        </authorList>
    </citation>
    <scope>NUCLEOTIDE SEQUENCE</scope>
    <source>
        <strain evidence="1">DIVA3 518/3/11/1/6</strain>
    </source>
</reference>
<dbReference type="Gene3D" id="2.30.29.30">
    <property type="entry name" value="Pleckstrin-homology domain (PH domain)/Phosphotyrosine-binding domain (PTB)"/>
    <property type="match status" value="1"/>
</dbReference>
<name>A0A7S4IBS8_9EUKA</name>
<accession>A0A7S4IBS8</accession>
<dbReference type="AlphaFoldDB" id="A0A7S4IBS8"/>
<dbReference type="EMBL" id="HBKP01014952">
    <property type="protein sequence ID" value="CAE2224661.1"/>
    <property type="molecule type" value="Transcribed_RNA"/>
</dbReference>